<comment type="caution">
    <text evidence="2">The sequence shown here is derived from an EMBL/GenBank/DDBJ whole genome shotgun (WGS) entry which is preliminary data.</text>
</comment>
<dbReference type="AlphaFoldDB" id="A0A9P1GUR2"/>
<keyword evidence="3" id="KW-1185">Reference proteome</keyword>
<dbReference type="Proteomes" id="UP000838763">
    <property type="component" value="Unassembled WGS sequence"/>
</dbReference>
<feature type="region of interest" description="Disordered" evidence="1">
    <location>
        <begin position="124"/>
        <end position="184"/>
    </location>
</feature>
<evidence type="ECO:0000313" key="2">
    <source>
        <dbReference type="EMBL" id="CAI4210402.1"/>
    </source>
</evidence>
<name>A0A9P1GUR2_9PEZI</name>
<accession>A0A9P1GUR2</accession>
<dbReference type="EMBL" id="CALLCH030000001">
    <property type="protein sequence ID" value="CAI4210402.1"/>
    <property type="molecule type" value="Genomic_DNA"/>
</dbReference>
<dbReference type="OrthoDB" id="4828117at2759"/>
<feature type="compositionally biased region" description="Low complexity" evidence="1">
    <location>
        <begin position="174"/>
        <end position="184"/>
    </location>
</feature>
<reference evidence="2" key="1">
    <citation type="submission" date="2022-11" db="EMBL/GenBank/DDBJ databases">
        <authorList>
            <person name="Scott C."/>
            <person name="Bruce N."/>
        </authorList>
    </citation>
    <scope>NUCLEOTIDE SEQUENCE</scope>
</reference>
<evidence type="ECO:0000313" key="3">
    <source>
        <dbReference type="Proteomes" id="UP000838763"/>
    </source>
</evidence>
<sequence length="279" mass="30326">MAPTTPKTNFRTFDVQARLLRAIVAAHPEVKWNYKEIMKSYGTDVTEHKLGHRMRHLKTQAEIIRRGLQQGFDPKDMPTEFNFPKDQNKIDTDICKYFGESTPDGIQFQFRTIKKDAASLKAAADGGKNPATAVSFGPSTPSSRASAAGKATPRSRATPKTASHSRPHPNSFIPPCQKAKPAPAQPSAAVVAVAAVDLTSEDDDCVPTPTPAIESFHTTGSETTVSKDTTQPHSFYGTESFDTSYSLDSSLLGLDDFGHDVGQIDADVYAHDLYADPEI</sequence>
<gene>
    <name evidence="2" type="ORF">PPNO1_LOCUS205</name>
</gene>
<organism evidence="2 3">
    <name type="scientific">Parascedosporium putredinis</name>
    <dbReference type="NCBI Taxonomy" id="1442378"/>
    <lineage>
        <taxon>Eukaryota</taxon>
        <taxon>Fungi</taxon>
        <taxon>Dikarya</taxon>
        <taxon>Ascomycota</taxon>
        <taxon>Pezizomycotina</taxon>
        <taxon>Sordariomycetes</taxon>
        <taxon>Hypocreomycetidae</taxon>
        <taxon>Microascales</taxon>
        <taxon>Microascaceae</taxon>
        <taxon>Parascedosporium</taxon>
    </lineage>
</organism>
<evidence type="ECO:0000256" key="1">
    <source>
        <dbReference type="SAM" id="MobiDB-lite"/>
    </source>
</evidence>
<proteinExistence type="predicted"/>
<protein>
    <submittedName>
        <fullName evidence="2">Uncharacterized protein</fullName>
    </submittedName>
</protein>